<dbReference type="STRING" id="1127673.GLIP_0738"/>
<dbReference type="PANTHER" id="PTHR47756">
    <property type="entry name" value="BLL6612 PROTEIN-RELATED"/>
    <property type="match status" value="1"/>
</dbReference>
<dbReference type="Gene3D" id="1.10.10.10">
    <property type="entry name" value="Winged helix-like DNA-binding domain superfamily/Winged helix DNA-binding domain"/>
    <property type="match status" value="1"/>
</dbReference>
<dbReference type="InterPro" id="IPR014284">
    <property type="entry name" value="RNA_pol_sigma-70_dom"/>
</dbReference>
<dbReference type="Pfam" id="PF08281">
    <property type="entry name" value="Sigma70_r4_2"/>
    <property type="match status" value="1"/>
</dbReference>
<dbReference type="Pfam" id="PF04542">
    <property type="entry name" value="Sigma70_r2"/>
    <property type="match status" value="1"/>
</dbReference>
<dbReference type="GO" id="GO:0003677">
    <property type="term" value="F:DNA binding"/>
    <property type="evidence" value="ECO:0007669"/>
    <property type="project" value="InterPro"/>
</dbReference>
<dbReference type="AlphaFoldDB" id="K6WY57"/>
<dbReference type="GO" id="GO:0006352">
    <property type="term" value="P:DNA-templated transcription initiation"/>
    <property type="evidence" value="ECO:0007669"/>
    <property type="project" value="InterPro"/>
</dbReference>
<evidence type="ECO:0008006" key="6">
    <source>
        <dbReference type="Google" id="ProtNLM"/>
    </source>
</evidence>
<feature type="domain" description="DUF6596" evidence="3">
    <location>
        <begin position="187"/>
        <end position="287"/>
    </location>
</feature>
<dbReference type="Gene3D" id="1.10.1740.10">
    <property type="match status" value="1"/>
</dbReference>
<evidence type="ECO:0000259" key="1">
    <source>
        <dbReference type="Pfam" id="PF04542"/>
    </source>
</evidence>
<feature type="domain" description="RNA polymerase sigma factor 70 region 4 type 2" evidence="2">
    <location>
        <begin position="118"/>
        <end position="170"/>
    </location>
</feature>
<dbReference type="Pfam" id="PF20239">
    <property type="entry name" value="DUF6596"/>
    <property type="match status" value="1"/>
</dbReference>
<comment type="caution">
    <text evidence="4">The sequence shown here is derived from an EMBL/GenBank/DDBJ whole genome shotgun (WGS) entry which is preliminary data.</text>
</comment>
<organism evidence="4 5">
    <name type="scientific">Aliiglaciecola lipolytica E3</name>
    <dbReference type="NCBI Taxonomy" id="1127673"/>
    <lineage>
        <taxon>Bacteria</taxon>
        <taxon>Pseudomonadati</taxon>
        <taxon>Pseudomonadota</taxon>
        <taxon>Gammaproteobacteria</taxon>
        <taxon>Alteromonadales</taxon>
        <taxon>Alteromonadaceae</taxon>
        <taxon>Aliiglaciecola</taxon>
    </lineage>
</organism>
<feature type="domain" description="RNA polymerase sigma-70 region 2" evidence="1">
    <location>
        <begin position="15"/>
        <end position="79"/>
    </location>
</feature>
<protein>
    <recommendedName>
        <fullName evidence="6">RNA polymerase sigma-70 factor, ECF subfamily</fullName>
    </recommendedName>
</protein>
<dbReference type="InterPro" id="IPR046531">
    <property type="entry name" value="DUF6596"/>
</dbReference>
<dbReference type="RefSeq" id="WP_008843204.1">
    <property type="nucleotide sequence ID" value="NZ_BAEN01000020.1"/>
</dbReference>
<evidence type="ECO:0000313" key="4">
    <source>
        <dbReference type="EMBL" id="GAC13384.1"/>
    </source>
</evidence>
<dbReference type="SUPFAM" id="SSF88659">
    <property type="entry name" value="Sigma3 and sigma4 domains of RNA polymerase sigma factors"/>
    <property type="match status" value="1"/>
</dbReference>
<dbReference type="InterPro" id="IPR036388">
    <property type="entry name" value="WH-like_DNA-bd_sf"/>
</dbReference>
<dbReference type="InterPro" id="IPR007627">
    <property type="entry name" value="RNA_pol_sigma70_r2"/>
</dbReference>
<dbReference type="NCBIfam" id="TIGR02937">
    <property type="entry name" value="sigma70-ECF"/>
    <property type="match status" value="1"/>
</dbReference>
<dbReference type="PANTHER" id="PTHR47756:SF2">
    <property type="entry name" value="BLL6612 PROTEIN"/>
    <property type="match status" value="1"/>
</dbReference>
<keyword evidence="5" id="KW-1185">Reference proteome</keyword>
<reference evidence="4 5" key="1">
    <citation type="journal article" date="2017" name="Antonie Van Leeuwenhoek">
        <title>Rhizobium rhizosphaerae sp. nov., a novel species isolated from rice rhizosphere.</title>
        <authorList>
            <person name="Zhao J.J."/>
            <person name="Zhang J."/>
            <person name="Zhang R.J."/>
            <person name="Zhang C.W."/>
            <person name="Yin H.Q."/>
            <person name="Zhang X.X."/>
        </authorList>
    </citation>
    <scope>NUCLEOTIDE SEQUENCE [LARGE SCALE GENOMIC DNA]</scope>
    <source>
        <strain evidence="4 5">E3</strain>
    </source>
</reference>
<dbReference type="InterPro" id="IPR013249">
    <property type="entry name" value="RNA_pol_sigma70_r4_t2"/>
</dbReference>
<evidence type="ECO:0000259" key="2">
    <source>
        <dbReference type="Pfam" id="PF08281"/>
    </source>
</evidence>
<evidence type="ECO:0000259" key="3">
    <source>
        <dbReference type="Pfam" id="PF20239"/>
    </source>
</evidence>
<name>K6WY57_9ALTE</name>
<dbReference type="Proteomes" id="UP000006334">
    <property type="component" value="Unassembled WGS sequence"/>
</dbReference>
<dbReference type="InterPro" id="IPR013325">
    <property type="entry name" value="RNA_pol_sigma_r2"/>
</dbReference>
<dbReference type="SUPFAM" id="SSF88946">
    <property type="entry name" value="Sigma2 domain of RNA polymerase sigma factors"/>
    <property type="match status" value="1"/>
</dbReference>
<gene>
    <name evidence="4" type="ORF">GLIP_0738</name>
</gene>
<sequence>MTSCEQLISELQRHQSPRILAVLVRVFGAHNLDLAEDVLQEAFCKALISWQTSGVPSNPQAWLMQTAKHKALDCIRHTRTQRKYAQDITHFLESEWTATNTMELEFTEQRIKDDQLRMLFMCCHPHIAAENRLPFMLKHLCGLSVQAIAKALFIQQTTVKKRLLRTRQKLKEYQFVIPSEDELPRALDHVHTALYLLFNAGFHSTKRQTSVDLMLCKEAMGLTDLLIDESQIPNQDTFALLALMYFHSARAKSKLDDSGLPIPIDLQDRSIWDKDYIHRGTALLDLANKLTKLGTGRFYVEAQIAQIHCLAKTFATTPWHAIHSLYQQLFTITASPVTQLNLAVAKGYCGNIEEAIALVTFLKQDPVFKYSHLPLATLAHLQALKGNATQAWALAKQANLKGGEQHEQNLMMSQIQRLLAN</sequence>
<dbReference type="EMBL" id="BAEN01000020">
    <property type="protein sequence ID" value="GAC13384.1"/>
    <property type="molecule type" value="Genomic_DNA"/>
</dbReference>
<accession>K6WY57</accession>
<dbReference type="InterPro" id="IPR013324">
    <property type="entry name" value="RNA_pol_sigma_r3/r4-like"/>
</dbReference>
<evidence type="ECO:0000313" key="5">
    <source>
        <dbReference type="Proteomes" id="UP000006334"/>
    </source>
</evidence>
<dbReference type="eggNOG" id="COG4941">
    <property type="taxonomic scope" value="Bacteria"/>
</dbReference>
<proteinExistence type="predicted"/>
<dbReference type="GO" id="GO:0016987">
    <property type="term" value="F:sigma factor activity"/>
    <property type="evidence" value="ECO:0007669"/>
    <property type="project" value="InterPro"/>
</dbReference>